<dbReference type="PANTHER" id="PTHR44307">
    <property type="entry name" value="PHOSPHOETHANOLAMINE METHYLTRANSFERASE"/>
    <property type="match status" value="1"/>
</dbReference>
<dbReference type="PANTHER" id="PTHR44307:SF2">
    <property type="entry name" value="PHOSPHOETHANOLAMINE METHYLTRANSFERASE ISOFORM X1"/>
    <property type="match status" value="1"/>
</dbReference>
<evidence type="ECO:0000313" key="7">
    <source>
        <dbReference type="Proteomes" id="UP000635565"/>
    </source>
</evidence>
<reference evidence="6 7" key="1">
    <citation type="journal article" date="2021" name="Int. J. Syst. Evol. Microbiol.">
        <title>Reticulibacter mediterranei gen. nov., sp. nov., within the new family Reticulibacteraceae fam. nov., and Ktedonospora formicarum gen. nov., sp. nov., Ktedonobacter robiniae sp. nov., Dictyobacter formicarum sp. nov. and Dictyobacter arantiisoli sp. nov., belonging to the class Ktedonobacteria.</title>
        <authorList>
            <person name="Yabe S."/>
            <person name="Zheng Y."/>
            <person name="Wang C.M."/>
            <person name="Sakai Y."/>
            <person name="Abe K."/>
            <person name="Yokota A."/>
            <person name="Donadio S."/>
            <person name="Cavaletti L."/>
            <person name="Monciardini P."/>
        </authorList>
    </citation>
    <scope>NUCLEOTIDE SEQUENCE [LARGE SCALE GENOMIC DNA]</scope>
    <source>
        <strain evidence="6 7">SOSP1-9</strain>
    </source>
</reference>
<evidence type="ECO:0000259" key="5">
    <source>
        <dbReference type="Pfam" id="PF08241"/>
    </source>
</evidence>
<evidence type="ECO:0000256" key="1">
    <source>
        <dbReference type="ARBA" id="ARBA00005189"/>
    </source>
</evidence>
<dbReference type="InterPro" id="IPR029063">
    <property type="entry name" value="SAM-dependent_MTases_sf"/>
</dbReference>
<proteinExistence type="predicted"/>
<organism evidence="6 7">
    <name type="scientific">Dictyobacter formicarum</name>
    <dbReference type="NCBI Taxonomy" id="2778368"/>
    <lineage>
        <taxon>Bacteria</taxon>
        <taxon>Bacillati</taxon>
        <taxon>Chloroflexota</taxon>
        <taxon>Ktedonobacteria</taxon>
        <taxon>Ktedonobacterales</taxon>
        <taxon>Dictyobacteraceae</taxon>
        <taxon>Dictyobacter</taxon>
    </lineage>
</organism>
<evidence type="ECO:0000256" key="4">
    <source>
        <dbReference type="ARBA" id="ARBA00025707"/>
    </source>
</evidence>
<dbReference type="InterPro" id="IPR013216">
    <property type="entry name" value="Methyltransf_11"/>
</dbReference>
<name>A0ABQ3VI64_9CHLR</name>
<dbReference type="CDD" id="cd02440">
    <property type="entry name" value="AdoMet_MTases"/>
    <property type="match status" value="1"/>
</dbReference>
<comment type="pathway">
    <text evidence="1">Lipid metabolism.</text>
</comment>
<keyword evidence="7" id="KW-1185">Reference proteome</keyword>
<evidence type="ECO:0000313" key="6">
    <source>
        <dbReference type="EMBL" id="GHO85597.1"/>
    </source>
</evidence>
<dbReference type="Proteomes" id="UP000635565">
    <property type="component" value="Unassembled WGS sequence"/>
</dbReference>
<sequence length="214" mass="24245">MIQINRVFETVLNKHYGCPQGVIGRFVGELMVCQHEKETTWTVSIADVQPTDRVLEIGFGAGKAIQLLEKKTTHGFVYGIDLSATMVKRAKERNAHAVRAGRVTLQQGEAAHLPYEEHHFDKVVSIHTFYWWSEDPHIFLTEVFRVLKPGGTLLFTFAHGKIGEERDYYNQTFIEDQVLALMKIIGFTAISFRLGPISRQFKHIAVFGAKPSVS</sequence>
<evidence type="ECO:0000256" key="3">
    <source>
        <dbReference type="ARBA" id="ARBA00022679"/>
    </source>
</evidence>
<dbReference type="SUPFAM" id="SSF53335">
    <property type="entry name" value="S-adenosyl-L-methionine-dependent methyltransferases"/>
    <property type="match status" value="1"/>
</dbReference>
<keyword evidence="2" id="KW-0489">Methyltransferase</keyword>
<comment type="caution">
    <text evidence="6">The sequence shown here is derived from an EMBL/GenBank/DDBJ whole genome shotgun (WGS) entry which is preliminary data.</text>
</comment>
<dbReference type="Gene3D" id="3.40.50.150">
    <property type="entry name" value="Vaccinia Virus protein VP39"/>
    <property type="match status" value="1"/>
</dbReference>
<dbReference type="RefSeq" id="WP_201363237.1">
    <property type="nucleotide sequence ID" value="NZ_BNJJ01000009.1"/>
</dbReference>
<comment type="pathway">
    <text evidence="4">Phospholipid metabolism.</text>
</comment>
<gene>
    <name evidence="6" type="ORF">KSZ_36030</name>
</gene>
<accession>A0ABQ3VI64</accession>
<keyword evidence="3" id="KW-0808">Transferase</keyword>
<evidence type="ECO:0000256" key="2">
    <source>
        <dbReference type="ARBA" id="ARBA00022603"/>
    </source>
</evidence>
<protein>
    <recommendedName>
        <fullName evidence="5">Methyltransferase type 11 domain-containing protein</fullName>
    </recommendedName>
</protein>
<feature type="domain" description="Methyltransferase type 11" evidence="5">
    <location>
        <begin position="55"/>
        <end position="155"/>
    </location>
</feature>
<dbReference type="Pfam" id="PF08241">
    <property type="entry name" value="Methyltransf_11"/>
    <property type="match status" value="1"/>
</dbReference>
<dbReference type="EMBL" id="BNJJ01000009">
    <property type="protein sequence ID" value="GHO85597.1"/>
    <property type="molecule type" value="Genomic_DNA"/>
</dbReference>